<dbReference type="Proteomes" id="UP000759537">
    <property type="component" value="Unassembled WGS sequence"/>
</dbReference>
<reference evidence="2" key="1">
    <citation type="submission" date="2019-10" db="EMBL/GenBank/DDBJ databases">
        <authorList>
            <consortium name="DOE Joint Genome Institute"/>
            <person name="Kuo A."/>
            <person name="Miyauchi S."/>
            <person name="Kiss E."/>
            <person name="Drula E."/>
            <person name="Kohler A."/>
            <person name="Sanchez-Garcia M."/>
            <person name="Andreopoulos B."/>
            <person name="Barry K.W."/>
            <person name="Bonito G."/>
            <person name="Buee M."/>
            <person name="Carver A."/>
            <person name="Chen C."/>
            <person name="Cichocki N."/>
            <person name="Clum A."/>
            <person name="Culley D."/>
            <person name="Crous P.W."/>
            <person name="Fauchery L."/>
            <person name="Girlanda M."/>
            <person name="Hayes R."/>
            <person name="Keri Z."/>
            <person name="LaButti K."/>
            <person name="Lipzen A."/>
            <person name="Lombard V."/>
            <person name="Magnuson J."/>
            <person name="Maillard F."/>
            <person name="Morin E."/>
            <person name="Murat C."/>
            <person name="Nolan M."/>
            <person name="Ohm R."/>
            <person name="Pangilinan J."/>
            <person name="Pereira M."/>
            <person name="Perotto S."/>
            <person name="Peter M."/>
            <person name="Riley R."/>
            <person name="Sitrit Y."/>
            <person name="Stielow B."/>
            <person name="Szollosi G."/>
            <person name="Zifcakova L."/>
            <person name="Stursova M."/>
            <person name="Spatafora J.W."/>
            <person name="Tedersoo L."/>
            <person name="Vaario L.-M."/>
            <person name="Yamada A."/>
            <person name="Yan M."/>
            <person name="Wang P."/>
            <person name="Xu J."/>
            <person name="Bruns T."/>
            <person name="Baldrian P."/>
            <person name="Vilgalys R."/>
            <person name="Henrissat B."/>
            <person name="Grigoriev I.V."/>
            <person name="Hibbett D."/>
            <person name="Nagy L.G."/>
            <person name="Martin F.M."/>
        </authorList>
    </citation>
    <scope>NUCLEOTIDE SEQUENCE</scope>
    <source>
        <strain evidence="2">Prilba</strain>
    </source>
</reference>
<organism evidence="2 4">
    <name type="scientific">Russula ochroleuca</name>
    <dbReference type="NCBI Taxonomy" id="152965"/>
    <lineage>
        <taxon>Eukaryota</taxon>
        <taxon>Fungi</taxon>
        <taxon>Dikarya</taxon>
        <taxon>Basidiomycota</taxon>
        <taxon>Agaricomycotina</taxon>
        <taxon>Agaricomycetes</taxon>
        <taxon>Russulales</taxon>
        <taxon>Russulaceae</taxon>
        <taxon>Russula</taxon>
    </lineage>
</organism>
<protein>
    <submittedName>
        <fullName evidence="2">Uncharacterized protein</fullName>
    </submittedName>
</protein>
<accession>A0A9P5MPJ3</accession>
<evidence type="ECO:0000313" key="2">
    <source>
        <dbReference type="EMBL" id="KAF8460788.1"/>
    </source>
</evidence>
<proteinExistence type="predicted"/>
<evidence type="ECO:0000313" key="3">
    <source>
        <dbReference type="EMBL" id="KAF8468734.1"/>
    </source>
</evidence>
<feature type="chain" id="PRO_5040711315" evidence="1">
    <location>
        <begin position="17"/>
        <end position="159"/>
    </location>
</feature>
<dbReference type="AlphaFoldDB" id="A0A9P5MPJ3"/>
<reference evidence="2" key="2">
    <citation type="journal article" date="2020" name="Nat. Commun.">
        <title>Large-scale genome sequencing of mycorrhizal fungi provides insights into the early evolution of symbiotic traits.</title>
        <authorList>
            <person name="Miyauchi S."/>
            <person name="Kiss E."/>
            <person name="Kuo A."/>
            <person name="Drula E."/>
            <person name="Kohler A."/>
            <person name="Sanchez-Garcia M."/>
            <person name="Morin E."/>
            <person name="Andreopoulos B."/>
            <person name="Barry K.W."/>
            <person name="Bonito G."/>
            <person name="Buee M."/>
            <person name="Carver A."/>
            <person name="Chen C."/>
            <person name="Cichocki N."/>
            <person name="Clum A."/>
            <person name="Culley D."/>
            <person name="Crous P.W."/>
            <person name="Fauchery L."/>
            <person name="Girlanda M."/>
            <person name="Hayes R.D."/>
            <person name="Keri Z."/>
            <person name="LaButti K."/>
            <person name="Lipzen A."/>
            <person name="Lombard V."/>
            <person name="Magnuson J."/>
            <person name="Maillard F."/>
            <person name="Murat C."/>
            <person name="Nolan M."/>
            <person name="Ohm R.A."/>
            <person name="Pangilinan J."/>
            <person name="Pereira M.F."/>
            <person name="Perotto S."/>
            <person name="Peter M."/>
            <person name="Pfister S."/>
            <person name="Riley R."/>
            <person name="Sitrit Y."/>
            <person name="Stielow J.B."/>
            <person name="Szollosi G."/>
            <person name="Zifcakova L."/>
            <person name="Stursova M."/>
            <person name="Spatafora J.W."/>
            <person name="Tedersoo L."/>
            <person name="Vaario L.M."/>
            <person name="Yamada A."/>
            <person name="Yan M."/>
            <person name="Wang P."/>
            <person name="Xu J."/>
            <person name="Bruns T."/>
            <person name="Baldrian P."/>
            <person name="Vilgalys R."/>
            <person name="Dunand C."/>
            <person name="Henrissat B."/>
            <person name="Grigoriev I.V."/>
            <person name="Hibbett D."/>
            <person name="Nagy L.G."/>
            <person name="Martin F.M."/>
        </authorList>
    </citation>
    <scope>NUCLEOTIDE SEQUENCE</scope>
    <source>
        <strain evidence="2">Prilba</strain>
    </source>
</reference>
<evidence type="ECO:0000256" key="1">
    <source>
        <dbReference type="SAM" id="SignalP"/>
    </source>
</evidence>
<dbReference type="EMBL" id="WHVB01000155">
    <property type="protein sequence ID" value="KAF8460788.1"/>
    <property type="molecule type" value="Genomic_DNA"/>
</dbReference>
<comment type="caution">
    <text evidence="2">The sequence shown here is derived from an EMBL/GenBank/DDBJ whole genome shotgun (WGS) entry which is preliminary data.</text>
</comment>
<name>A0A9P5MPJ3_9AGAM</name>
<dbReference type="EMBL" id="WHVB01000030">
    <property type="protein sequence ID" value="KAF8468734.1"/>
    <property type="molecule type" value="Genomic_DNA"/>
</dbReference>
<sequence length="159" mass="17973">MVRINLFVCTVPRCLAYLFFYDAPQVGPEDGNGFKAPPVVHICICICILTPFFFDLPRGASGRENDDRETVQCKDDADLRGSQNTYRKEVHTALSTITISGRLTNHPSLSSRMMETRRSPMELILIVLRVRVVNKSARNLVKEAMEIFLNYVPPDGRVV</sequence>
<evidence type="ECO:0000313" key="4">
    <source>
        <dbReference type="Proteomes" id="UP000759537"/>
    </source>
</evidence>
<gene>
    <name evidence="2" type="ORF">DFH94DRAFT_112706</name>
    <name evidence="3" type="ORF">DFH94DRAFT_279832</name>
</gene>
<keyword evidence="4" id="KW-1185">Reference proteome</keyword>
<keyword evidence="1" id="KW-0732">Signal</keyword>
<feature type="signal peptide" evidence="1">
    <location>
        <begin position="1"/>
        <end position="16"/>
    </location>
</feature>